<organism evidence="2 3">
    <name type="scientific">Massilia psychrophila</name>
    <dbReference type="NCBI Taxonomy" id="1603353"/>
    <lineage>
        <taxon>Bacteria</taxon>
        <taxon>Pseudomonadati</taxon>
        <taxon>Pseudomonadota</taxon>
        <taxon>Betaproteobacteria</taxon>
        <taxon>Burkholderiales</taxon>
        <taxon>Oxalobacteraceae</taxon>
        <taxon>Telluria group</taxon>
        <taxon>Massilia</taxon>
    </lineage>
</organism>
<feature type="signal peptide" evidence="1">
    <location>
        <begin position="1"/>
        <end position="26"/>
    </location>
</feature>
<dbReference type="AlphaFoldDB" id="A0A2G8SYT2"/>
<dbReference type="Proteomes" id="UP000228593">
    <property type="component" value="Unassembled WGS sequence"/>
</dbReference>
<evidence type="ECO:0008006" key="4">
    <source>
        <dbReference type="Google" id="ProtNLM"/>
    </source>
</evidence>
<dbReference type="OrthoDB" id="5769605at2"/>
<evidence type="ECO:0000313" key="2">
    <source>
        <dbReference type="EMBL" id="PIL38628.1"/>
    </source>
</evidence>
<keyword evidence="3" id="KW-1185">Reference proteome</keyword>
<evidence type="ECO:0000256" key="1">
    <source>
        <dbReference type="SAM" id="SignalP"/>
    </source>
</evidence>
<comment type="caution">
    <text evidence="2">The sequence shown here is derived from an EMBL/GenBank/DDBJ whole genome shotgun (WGS) entry which is preliminary data.</text>
</comment>
<keyword evidence="1" id="KW-0732">Signal</keyword>
<protein>
    <recommendedName>
        <fullName evidence="4">Cell envelope biogenesis protein TolA</fullName>
    </recommendedName>
</protein>
<gene>
    <name evidence="2" type="ORF">CR103_17110</name>
</gene>
<evidence type="ECO:0000313" key="3">
    <source>
        <dbReference type="Proteomes" id="UP000228593"/>
    </source>
</evidence>
<name>A0A2G8SYT2_9BURK</name>
<proteinExistence type="predicted"/>
<accession>A0A2G8SYT2</accession>
<sequence length="185" mass="19534">MIERLNTGHAIALLVAALFCNGAASAAVTEAKAAYVQAKDTAGATYKAARARCNAIAGNPKDVCVEEAKAARVRAEEEAGAFYKNTLKAYTTSRMNIAAANYERDKAKCGSLAGNDKDVCISQAKATLVAAKADAKADKRAIEARTDARDDKRTAEYKVAREKCDAFAGVPKDSCVTTAKSQYGK</sequence>
<dbReference type="RefSeq" id="WP_099917158.1">
    <property type="nucleotide sequence ID" value="NZ_BMHS01000005.1"/>
</dbReference>
<reference evidence="2 3" key="1">
    <citation type="submission" date="2017-10" db="EMBL/GenBank/DDBJ databases">
        <title>Massilia psychrophilum sp. nov., a novel purple-pigmented bacterium isolated from Tianshan glacier, Xinjiang Municipality, China.</title>
        <authorList>
            <person name="Wang H."/>
        </authorList>
    </citation>
    <scope>NUCLEOTIDE SEQUENCE [LARGE SCALE GENOMIC DNA]</scope>
    <source>
        <strain evidence="2 3">JCM 30813</strain>
    </source>
</reference>
<feature type="chain" id="PRO_5013916736" description="Cell envelope biogenesis protein TolA" evidence="1">
    <location>
        <begin position="27"/>
        <end position="185"/>
    </location>
</feature>
<dbReference type="EMBL" id="PDOB01000032">
    <property type="protein sequence ID" value="PIL38628.1"/>
    <property type="molecule type" value="Genomic_DNA"/>
</dbReference>